<dbReference type="PROSITE" id="PS50005">
    <property type="entry name" value="TPR"/>
    <property type="match status" value="1"/>
</dbReference>
<protein>
    <recommendedName>
        <fullName evidence="6">Tetratricopeptide repeat protein</fullName>
    </recommendedName>
</protein>
<dbReference type="InterPro" id="IPR019734">
    <property type="entry name" value="TPR_rpt"/>
</dbReference>
<dbReference type="Gene3D" id="1.25.40.10">
    <property type="entry name" value="Tetratricopeptide repeat domain"/>
    <property type="match status" value="1"/>
</dbReference>
<feature type="repeat" description="TPR" evidence="3">
    <location>
        <begin position="14"/>
        <end position="47"/>
    </location>
</feature>
<feature type="non-terminal residue" evidence="4">
    <location>
        <position position="69"/>
    </location>
</feature>
<proteinExistence type="predicted"/>
<dbReference type="InterPro" id="IPR011990">
    <property type="entry name" value="TPR-like_helical_dom_sf"/>
</dbReference>
<reference evidence="4" key="1">
    <citation type="submission" date="2021-02" db="EMBL/GenBank/DDBJ databases">
        <authorList>
            <person name="Nowell W R."/>
        </authorList>
    </citation>
    <scope>NUCLEOTIDE SEQUENCE</scope>
</reference>
<comment type="caution">
    <text evidence="4">The sequence shown here is derived from an EMBL/GenBank/DDBJ whole genome shotgun (WGS) entry which is preliminary data.</text>
</comment>
<dbReference type="Proteomes" id="UP000676336">
    <property type="component" value="Unassembled WGS sequence"/>
</dbReference>
<keyword evidence="2 3" id="KW-0802">TPR repeat</keyword>
<dbReference type="Pfam" id="PF13374">
    <property type="entry name" value="TPR_10"/>
    <property type="match status" value="1"/>
</dbReference>
<evidence type="ECO:0000313" key="4">
    <source>
        <dbReference type="EMBL" id="CAF4923900.1"/>
    </source>
</evidence>
<name>A0A8S3CLL1_9BILA</name>
<evidence type="ECO:0000256" key="1">
    <source>
        <dbReference type="ARBA" id="ARBA00022737"/>
    </source>
</evidence>
<accession>A0A8S3CLL1</accession>
<evidence type="ECO:0000256" key="2">
    <source>
        <dbReference type="ARBA" id="ARBA00022803"/>
    </source>
</evidence>
<dbReference type="SUPFAM" id="SSF48452">
    <property type="entry name" value="TPR-like"/>
    <property type="match status" value="1"/>
</dbReference>
<dbReference type="PANTHER" id="PTHR45641:SF19">
    <property type="entry name" value="NEPHROCYSTIN-3"/>
    <property type="match status" value="1"/>
</dbReference>
<sequence length="69" mass="7841">MRNRTLAAEHLTFSSTFHNLANIYMDLNANANAIHYFQRALEIKKKHLKPANPSIARTLSCLATAYSHQ</sequence>
<dbReference type="EMBL" id="CAJOBI010180384">
    <property type="protein sequence ID" value="CAF4923900.1"/>
    <property type="molecule type" value="Genomic_DNA"/>
</dbReference>
<organism evidence="4 5">
    <name type="scientific">Rotaria magnacalcarata</name>
    <dbReference type="NCBI Taxonomy" id="392030"/>
    <lineage>
        <taxon>Eukaryota</taxon>
        <taxon>Metazoa</taxon>
        <taxon>Spiralia</taxon>
        <taxon>Gnathifera</taxon>
        <taxon>Rotifera</taxon>
        <taxon>Eurotatoria</taxon>
        <taxon>Bdelloidea</taxon>
        <taxon>Philodinida</taxon>
        <taxon>Philodinidae</taxon>
        <taxon>Rotaria</taxon>
    </lineage>
</organism>
<dbReference type="PANTHER" id="PTHR45641">
    <property type="entry name" value="TETRATRICOPEPTIDE REPEAT PROTEIN (AFU_ORTHOLOGUE AFUA_6G03870)"/>
    <property type="match status" value="1"/>
</dbReference>
<dbReference type="SMART" id="SM00028">
    <property type="entry name" value="TPR"/>
    <property type="match status" value="1"/>
</dbReference>
<keyword evidence="1" id="KW-0677">Repeat</keyword>
<evidence type="ECO:0000256" key="3">
    <source>
        <dbReference type="PROSITE-ProRule" id="PRU00339"/>
    </source>
</evidence>
<evidence type="ECO:0000313" key="5">
    <source>
        <dbReference type="Proteomes" id="UP000676336"/>
    </source>
</evidence>
<gene>
    <name evidence="4" type="ORF">SMN809_LOCUS52850</name>
</gene>
<dbReference type="AlphaFoldDB" id="A0A8S3CLL1"/>
<evidence type="ECO:0008006" key="6">
    <source>
        <dbReference type="Google" id="ProtNLM"/>
    </source>
</evidence>